<accession>A0ABV8FII2</accession>
<evidence type="ECO:0000256" key="2">
    <source>
        <dbReference type="SAM" id="MobiDB-lite"/>
    </source>
</evidence>
<dbReference type="Proteomes" id="UP001595847">
    <property type="component" value="Unassembled WGS sequence"/>
</dbReference>
<gene>
    <name evidence="3" type="ORF">ACFOVU_08395</name>
</gene>
<evidence type="ECO:0000256" key="1">
    <source>
        <dbReference type="ARBA" id="ARBA00006484"/>
    </source>
</evidence>
<dbReference type="SUPFAM" id="SSF51735">
    <property type="entry name" value="NAD(P)-binding Rossmann-fold domains"/>
    <property type="match status" value="1"/>
</dbReference>
<organism evidence="3 4">
    <name type="scientific">Nocardiopsis sediminis</name>
    <dbReference type="NCBI Taxonomy" id="1778267"/>
    <lineage>
        <taxon>Bacteria</taxon>
        <taxon>Bacillati</taxon>
        <taxon>Actinomycetota</taxon>
        <taxon>Actinomycetes</taxon>
        <taxon>Streptosporangiales</taxon>
        <taxon>Nocardiopsidaceae</taxon>
        <taxon>Nocardiopsis</taxon>
    </lineage>
</organism>
<keyword evidence="4" id="KW-1185">Reference proteome</keyword>
<reference evidence="4" key="1">
    <citation type="journal article" date="2019" name="Int. J. Syst. Evol. Microbiol.">
        <title>The Global Catalogue of Microorganisms (GCM) 10K type strain sequencing project: providing services to taxonomists for standard genome sequencing and annotation.</title>
        <authorList>
            <consortium name="The Broad Institute Genomics Platform"/>
            <consortium name="The Broad Institute Genome Sequencing Center for Infectious Disease"/>
            <person name="Wu L."/>
            <person name="Ma J."/>
        </authorList>
    </citation>
    <scope>NUCLEOTIDE SEQUENCE [LARGE SCALE GENOMIC DNA]</scope>
    <source>
        <strain evidence="4">TBRC 1826</strain>
    </source>
</reference>
<dbReference type="RefSeq" id="WP_378531524.1">
    <property type="nucleotide sequence ID" value="NZ_JBHSBH010000005.1"/>
</dbReference>
<feature type="region of interest" description="Disordered" evidence="2">
    <location>
        <begin position="59"/>
        <end position="79"/>
    </location>
</feature>
<name>A0ABV8FII2_9ACTN</name>
<evidence type="ECO:0000313" key="4">
    <source>
        <dbReference type="Proteomes" id="UP001595847"/>
    </source>
</evidence>
<dbReference type="CDD" id="cd05233">
    <property type="entry name" value="SDR_c"/>
    <property type="match status" value="1"/>
</dbReference>
<dbReference type="PANTHER" id="PTHR42760:SF135">
    <property type="entry name" value="BLL7886 PROTEIN"/>
    <property type="match status" value="1"/>
</dbReference>
<dbReference type="PANTHER" id="PTHR42760">
    <property type="entry name" value="SHORT-CHAIN DEHYDROGENASES/REDUCTASES FAMILY MEMBER"/>
    <property type="match status" value="1"/>
</dbReference>
<dbReference type="Gene3D" id="3.40.50.720">
    <property type="entry name" value="NAD(P)-binding Rossmann-like Domain"/>
    <property type="match status" value="1"/>
</dbReference>
<proteinExistence type="inferred from homology"/>
<comment type="caution">
    <text evidence="3">The sequence shown here is derived from an EMBL/GenBank/DDBJ whole genome shotgun (WGS) entry which is preliminary data.</text>
</comment>
<dbReference type="EMBL" id="JBHSBH010000005">
    <property type="protein sequence ID" value="MFC3995930.1"/>
    <property type="molecule type" value="Genomic_DNA"/>
</dbReference>
<dbReference type="Pfam" id="PF00106">
    <property type="entry name" value="adh_short"/>
    <property type="match status" value="1"/>
</dbReference>
<comment type="similarity">
    <text evidence="1">Belongs to the short-chain dehydrogenases/reductases (SDR) family.</text>
</comment>
<protein>
    <submittedName>
        <fullName evidence="3">SDR family NAD(P)-dependent oxidoreductase</fullName>
        <ecNumber evidence="3">1.1.1.-</ecNumber>
    </submittedName>
</protein>
<keyword evidence="3" id="KW-0560">Oxidoreductase</keyword>
<sequence>MDLGLKGAKVVVTGASRGIGRAIAQTFAEEGADLALCARSPEPLERAAAELRETLAEARGTGAGAHGAEIVPDPDPEVEARSGPVVVARPLDVADPEEREAFVAFAAEEMGGIDVLVSNVSAGSSTAPGMWERGVDTDLMPFVHLTEYAEPHLAASARGGAVVLISSTSALHTTAPSGPKAYGAVKAALNHYAAALGRALPPKGIRVNTVSPGPVEFEGGGWDRRRTEDPAFYEGIRSRIPLGRLAHPEEVARAVAFLASPAASAITGVNVRVDGGFLDQV</sequence>
<dbReference type="Pfam" id="PF13561">
    <property type="entry name" value="adh_short_C2"/>
    <property type="match status" value="1"/>
</dbReference>
<dbReference type="InterPro" id="IPR036291">
    <property type="entry name" value="NAD(P)-bd_dom_sf"/>
</dbReference>
<dbReference type="InterPro" id="IPR002347">
    <property type="entry name" value="SDR_fam"/>
</dbReference>
<dbReference type="EC" id="1.1.1.-" evidence="3"/>
<dbReference type="PRINTS" id="PR00081">
    <property type="entry name" value="GDHRDH"/>
</dbReference>
<dbReference type="GO" id="GO:0016491">
    <property type="term" value="F:oxidoreductase activity"/>
    <property type="evidence" value="ECO:0007669"/>
    <property type="project" value="UniProtKB-KW"/>
</dbReference>
<evidence type="ECO:0000313" key="3">
    <source>
        <dbReference type="EMBL" id="MFC3995930.1"/>
    </source>
</evidence>